<feature type="compositionally biased region" description="Polar residues" evidence="1">
    <location>
        <begin position="98"/>
        <end position="109"/>
    </location>
</feature>
<feature type="region of interest" description="Disordered" evidence="1">
    <location>
        <begin position="61"/>
        <end position="111"/>
    </location>
</feature>
<protein>
    <submittedName>
        <fullName evidence="3">Uncharacterized protein</fullName>
    </submittedName>
</protein>
<evidence type="ECO:0000313" key="3">
    <source>
        <dbReference type="EMBL" id="POW22692.1"/>
    </source>
</evidence>
<dbReference type="SUPFAM" id="SSF51126">
    <property type="entry name" value="Pectin lyase-like"/>
    <property type="match status" value="1"/>
</dbReference>
<keyword evidence="2" id="KW-1133">Transmembrane helix</keyword>
<feature type="non-terminal residue" evidence="3">
    <location>
        <position position="1"/>
    </location>
</feature>
<comment type="caution">
    <text evidence="3">The sequence shown here is derived from an EMBL/GenBank/DDBJ whole genome shotgun (WGS) entry which is preliminary data.</text>
</comment>
<evidence type="ECO:0000256" key="1">
    <source>
        <dbReference type="SAM" id="MobiDB-lite"/>
    </source>
</evidence>
<evidence type="ECO:0000256" key="2">
    <source>
        <dbReference type="SAM" id="Phobius"/>
    </source>
</evidence>
<keyword evidence="4" id="KW-1185">Reference proteome</keyword>
<dbReference type="AlphaFoldDB" id="A0A2S4WLR1"/>
<organism evidence="3 4">
    <name type="scientific">Puccinia striiformis</name>
    <dbReference type="NCBI Taxonomy" id="27350"/>
    <lineage>
        <taxon>Eukaryota</taxon>
        <taxon>Fungi</taxon>
        <taxon>Dikarya</taxon>
        <taxon>Basidiomycota</taxon>
        <taxon>Pucciniomycotina</taxon>
        <taxon>Pucciniomycetes</taxon>
        <taxon>Pucciniales</taxon>
        <taxon>Pucciniaceae</taxon>
        <taxon>Puccinia</taxon>
    </lineage>
</organism>
<accession>A0A2S4WLR1</accession>
<dbReference type="Proteomes" id="UP000238274">
    <property type="component" value="Unassembled WGS sequence"/>
</dbReference>
<dbReference type="VEuPathDB" id="FungiDB:PSTT_04312"/>
<sequence length="235" mass="25624">QASIDLPDSDAAKQQLSLLFHYNQTVLFPQVMASSLPFILLCLQLVSIVFSSSDLSGHVYRRSPAKTPKPAPGTAAPNGNPPNPKTTGKPAPFGFGSKVTSGGNATPQTPKDAAQLEAWLTDKVPRVILISKTYDFTSLTNTTASGWYLNFNLMPTSFDPCPEMVQPTLESLLERPARSISQTGRDIFEWARKQYYQHFSPSDSRLSPPARLMAKLSATQRAAATQVETAFALHL</sequence>
<dbReference type="InterPro" id="IPR012334">
    <property type="entry name" value="Pectin_lyas_fold"/>
</dbReference>
<reference evidence="3 4" key="1">
    <citation type="submission" date="2017-12" db="EMBL/GenBank/DDBJ databases">
        <title>Gene loss provides genomic basis for host adaptation in cereal stripe rust fungi.</title>
        <authorList>
            <person name="Xia C."/>
        </authorList>
    </citation>
    <scope>NUCLEOTIDE SEQUENCE [LARGE SCALE GENOMIC DNA]</scope>
    <source>
        <strain evidence="3 4">93TX-2</strain>
    </source>
</reference>
<dbReference type="Gene3D" id="2.160.20.10">
    <property type="entry name" value="Single-stranded right-handed beta-helix, Pectin lyase-like"/>
    <property type="match status" value="1"/>
</dbReference>
<dbReference type="InterPro" id="IPR011050">
    <property type="entry name" value="Pectin_lyase_fold/virulence"/>
</dbReference>
<gene>
    <name evidence="3" type="ORF">PSHT_00959</name>
</gene>
<dbReference type="EMBL" id="PKSM01000007">
    <property type="protein sequence ID" value="POW22692.1"/>
    <property type="molecule type" value="Genomic_DNA"/>
</dbReference>
<keyword evidence="2" id="KW-0472">Membrane</keyword>
<dbReference type="OrthoDB" id="1637350at2759"/>
<keyword evidence="2" id="KW-0812">Transmembrane</keyword>
<reference evidence="4" key="2">
    <citation type="journal article" date="2018" name="BMC Genomics">
        <title>Genomic insights into host adaptation between the wheat stripe rust pathogen (Puccinia striiformis f. sp. tritici) and the barley stripe rust pathogen (Puccinia striiformis f. sp. hordei).</title>
        <authorList>
            <person name="Xia C."/>
            <person name="Wang M."/>
            <person name="Yin C."/>
            <person name="Cornejo O.E."/>
            <person name="Hulbert S.H."/>
            <person name="Chen X."/>
        </authorList>
    </citation>
    <scope>NUCLEOTIDE SEQUENCE [LARGE SCALE GENOMIC DNA]</scope>
    <source>
        <strain evidence="4">93TX-2</strain>
    </source>
</reference>
<evidence type="ECO:0000313" key="4">
    <source>
        <dbReference type="Proteomes" id="UP000238274"/>
    </source>
</evidence>
<feature type="non-terminal residue" evidence="3">
    <location>
        <position position="235"/>
    </location>
</feature>
<proteinExistence type="predicted"/>
<feature type="compositionally biased region" description="Low complexity" evidence="1">
    <location>
        <begin position="65"/>
        <end position="78"/>
    </location>
</feature>
<name>A0A2S4WLR1_9BASI</name>
<feature type="transmembrane region" description="Helical" evidence="2">
    <location>
        <begin position="27"/>
        <end position="52"/>
    </location>
</feature>
<dbReference type="VEuPathDB" id="FungiDB:PSHT_00959"/>
<reference evidence="4" key="3">
    <citation type="journal article" date="2018" name="Mol. Plant Microbe Interact.">
        <title>Genome sequence resources for the wheat stripe rust pathogen (Puccinia striiformis f. sp. tritici) and the barley stripe rust pathogen (Puccinia striiformis f. sp. hordei).</title>
        <authorList>
            <person name="Xia C."/>
            <person name="Wang M."/>
            <person name="Yin C."/>
            <person name="Cornejo O.E."/>
            <person name="Hulbert S.H."/>
            <person name="Chen X."/>
        </authorList>
    </citation>
    <scope>NUCLEOTIDE SEQUENCE [LARGE SCALE GENOMIC DNA]</scope>
    <source>
        <strain evidence="4">93TX-2</strain>
    </source>
</reference>